<proteinExistence type="predicted"/>
<reference evidence="1" key="1">
    <citation type="submission" date="2018-02" db="EMBL/GenBank/DDBJ databases">
        <title>Rhizophora mucronata_Transcriptome.</title>
        <authorList>
            <person name="Meera S.P."/>
            <person name="Sreeshan A."/>
            <person name="Augustine A."/>
        </authorList>
    </citation>
    <scope>NUCLEOTIDE SEQUENCE</scope>
    <source>
        <tissue evidence="1">Leaf</tissue>
    </source>
</reference>
<evidence type="ECO:0000313" key="1">
    <source>
        <dbReference type="EMBL" id="MBX63860.1"/>
    </source>
</evidence>
<sequence>MEKFHFQPITRVSINIEKVNIGQIRAKENLSIPKK</sequence>
<dbReference type="AlphaFoldDB" id="A0A2P2QA40"/>
<dbReference type="EMBL" id="GGEC01083376">
    <property type="protein sequence ID" value="MBX63860.1"/>
    <property type="molecule type" value="Transcribed_RNA"/>
</dbReference>
<organism evidence="1">
    <name type="scientific">Rhizophora mucronata</name>
    <name type="common">Asiatic mangrove</name>
    <dbReference type="NCBI Taxonomy" id="61149"/>
    <lineage>
        <taxon>Eukaryota</taxon>
        <taxon>Viridiplantae</taxon>
        <taxon>Streptophyta</taxon>
        <taxon>Embryophyta</taxon>
        <taxon>Tracheophyta</taxon>
        <taxon>Spermatophyta</taxon>
        <taxon>Magnoliopsida</taxon>
        <taxon>eudicotyledons</taxon>
        <taxon>Gunneridae</taxon>
        <taxon>Pentapetalae</taxon>
        <taxon>rosids</taxon>
        <taxon>fabids</taxon>
        <taxon>Malpighiales</taxon>
        <taxon>Rhizophoraceae</taxon>
        <taxon>Rhizophora</taxon>
    </lineage>
</organism>
<protein>
    <submittedName>
        <fullName evidence="1">Uncharacterized protein</fullName>
    </submittedName>
</protein>
<accession>A0A2P2QA40</accession>
<name>A0A2P2QA40_RHIMU</name>